<evidence type="ECO:0000313" key="3">
    <source>
        <dbReference type="EMBL" id="QPS09176.1"/>
    </source>
</evidence>
<accession>A0A7T2VZH1</accession>
<feature type="compositionally biased region" description="Basic and acidic residues" evidence="1">
    <location>
        <begin position="1"/>
        <end position="15"/>
    </location>
</feature>
<dbReference type="RefSeq" id="WP_197956199.1">
    <property type="nucleotide sequence ID" value="NZ_CP065668.1"/>
</dbReference>
<feature type="domain" description="Imm33-like" evidence="2">
    <location>
        <begin position="11"/>
        <end position="111"/>
    </location>
</feature>
<dbReference type="InterPro" id="IPR056509">
    <property type="entry name" value="Imm33-like"/>
</dbReference>
<dbReference type="AlphaFoldDB" id="A0A7T2VZH1"/>
<feature type="region of interest" description="Disordered" evidence="1">
    <location>
        <begin position="1"/>
        <end position="25"/>
    </location>
</feature>
<evidence type="ECO:0000256" key="1">
    <source>
        <dbReference type="SAM" id="MobiDB-lite"/>
    </source>
</evidence>
<protein>
    <recommendedName>
        <fullName evidence="2">Imm33-like domain-containing protein</fullName>
    </recommendedName>
</protein>
<dbReference type="EMBL" id="CP065668">
    <property type="protein sequence ID" value="QPS09176.1"/>
    <property type="molecule type" value="Genomic_DNA"/>
</dbReference>
<proteinExistence type="predicted"/>
<evidence type="ECO:0000313" key="4">
    <source>
        <dbReference type="Proteomes" id="UP000594778"/>
    </source>
</evidence>
<evidence type="ECO:0000259" key="2">
    <source>
        <dbReference type="Pfam" id="PF24719"/>
    </source>
</evidence>
<sequence length="117" mass="13226">MKDHSKINSLQKEKCTLAGSPESYPDESLKIGIALQTKGKQPVTGMRSHPENGTAGWYIWAGEYSEDPDFFKPIHIGHVPDVWPALMPYLALAPGYRFIIDNEGYEDIWHEPVITKK</sequence>
<organism evidence="3 4">
    <name type="scientific">Delftia acidovorans</name>
    <name type="common">Pseudomonas acidovorans</name>
    <name type="synonym">Comamonas acidovorans</name>
    <dbReference type="NCBI Taxonomy" id="80866"/>
    <lineage>
        <taxon>Bacteria</taxon>
        <taxon>Pseudomonadati</taxon>
        <taxon>Pseudomonadota</taxon>
        <taxon>Betaproteobacteria</taxon>
        <taxon>Burkholderiales</taxon>
        <taxon>Comamonadaceae</taxon>
        <taxon>Delftia</taxon>
    </lineage>
</organism>
<dbReference type="Proteomes" id="UP000594778">
    <property type="component" value="Chromosome"/>
</dbReference>
<name>A0A7T2VZH1_DELAC</name>
<dbReference type="Pfam" id="PF24719">
    <property type="entry name" value="Imm33-like"/>
    <property type="match status" value="1"/>
</dbReference>
<reference evidence="3 4" key="1">
    <citation type="submission" date="2020-12" db="EMBL/GenBank/DDBJ databases">
        <title>FDA dAtabase for Regulatory Grade micrObial Sequences (FDA-ARGOS): Supporting development and validation of Infectious Disease Dx tests.</title>
        <authorList>
            <person name="Sproer C."/>
            <person name="Gronow S."/>
            <person name="Severitt S."/>
            <person name="Schroder I."/>
            <person name="Tallon L."/>
            <person name="Sadzewicz L."/>
            <person name="Zhao X."/>
            <person name="Boylan J."/>
            <person name="Ott S."/>
            <person name="Bowen H."/>
            <person name="Vavikolanu K."/>
            <person name="Mehta A."/>
            <person name="Aluvathingal J."/>
            <person name="Nadendla S."/>
            <person name="Lowell S."/>
            <person name="Myers T."/>
            <person name="Yan Y."/>
            <person name="Sichtig H."/>
        </authorList>
    </citation>
    <scope>NUCLEOTIDE SEQUENCE [LARGE SCALE GENOMIC DNA]</scope>
    <source>
        <strain evidence="3 4">FDAARGOS_909</strain>
    </source>
</reference>
<gene>
    <name evidence="3" type="ORF">I6G66_03780</name>
</gene>